<dbReference type="SMART" id="SM00184">
    <property type="entry name" value="RING"/>
    <property type="match status" value="1"/>
</dbReference>
<keyword evidence="1" id="KW-0479">Metal-binding</keyword>
<dbReference type="Pfam" id="PF13639">
    <property type="entry name" value="zf-RING_2"/>
    <property type="match status" value="1"/>
</dbReference>
<gene>
    <name evidence="4" type="ORF">OLEA9_A039532</name>
</gene>
<proteinExistence type="predicted"/>
<reference evidence="4 5" key="1">
    <citation type="submission" date="2019-12" db="EMBL/GenBank/DDBJ databases">
        <authorList>
            <person name="Alioto T."/>
            <person name="Alioto T."/>
            <person name="Gomez Garrido J."/>
        </authorList>
    </citation>
    <scope>NUCLEOTIDE SEQUENCE [LARGE SCALE GENOMIC DNA]</scope>
</reference>
<evidence type="ECO:0000259" key="3">
    <source>
        <dbReference type="PROSITE" id="PS50089"/>
    </source>
</evidence>
<keyword evidence="1" id="KW-0862">Zinc</keyword>
<dbReference type="EMBL" id="CACTIH010002032">
    <property type="protein sequence ID" value="CAA2971956.1"/>
    <property type="molecule type" value="Genomic_DNA"/>
</dbReference>
<dbReference type="GO" id="GO:0008270">
    <property type="term" value="F:zinc ion binding"/>
    <property type="evidence" value="ECO:0007669"/>
    <property type="project" value="UniProtKB-KW"/>
</dbReference>
<dbReference type="InterPro" id="IPR013083">
    <property type="entry name" value="Znf_RING/FYVE/PHD"/>
</dbReference>
<organism evidence="4 5">
    <name type="scientific">Olea europaea subsp. europaea</name>
    <dbReference type="NCBI Taxonomy" id="158383"/>
    <lineage>
        <taxon>Eukaryota</taxon>
        <taxon>Viridiplantae</taxon>
        <taxon>Streptophyta</taxon>
        <taxon>Embryophyta</taxon>
        <taxon>Tracheophyta</taxon>
        <taxon>Spermatophyta</taxon>
        <taxon>Magnoliopsida</taxon>
        <taxon>eudicotyledons</taxon>
        <taxon>Gunneridae</taxon>
        <taxon>Pentapetalae</taxon>
        <taxon>asterids</taxon>
        <taxon>lamiids</taxon>
        <taxon>Lamiales</taxon>
        <taxon>Oleaceae</taxon>
        <taxon>Oleeae</taxon>
        <taxon>Olea</taxon>
    </lineage>
</organism>
<dbReference type="GO" id="GO:0016567">
    <property type="term" value="P:protein ubiquitination"/>
    <property type="evidence" value="ECO:0007669"/>
    <property type="project" value="TreeGrafter"/>
</dbReference>
<dbReference type="Gene3D" id="3.30.40.10">
    <property type="entry name" value="Zinc/RING finger domain, C3HC4 (zinc finger)"/>
    <property type="match status" value="1"/>
</dbReference>
<sequence length="367" mass="40650">MVFIVSACWGKFRDDARAPPAPPVIDLPPPALRVIPIIYHPTSAAAPVINRLPPATVPPGAQTSTRSQTEEEGKKYEIVIDVYVEQAADGERECSICLSEYENRELLGHLPVCNHIFHFDCIKIWLEINRPCPLCRRSNECWRKFRDDARAPPAPPVIDRPPPAVRVIPIIHHPTSAAAPVINRLPPATAPPGAETSTRSQTKEEGKKYEVAIDVYVEEAADGERECSICLSEYENRELLGHLPVEICDLHLSETENAMQYMIGTEYTKPIQPNLSRGERRTGTIKERSFHNASTSDDPSLPIAKTTTPLLAITNGRVGHSDVHIDDNDFVDTPPRWYSPTFHSNSPIKKGQSTDASTPHMPQSTGA</sequence>
<keyword evidence="5" id="KW-1185">Reference proteome</keyword>
<name>A0A8S0R0V0_OLEEU</name>
<dbReference type="PROSITE" id="PS50089">
    <property type="entry name" value="ZF_RING_2"/>
    <property type="match status" value="1"/>
</dbReference>
<dbReference type="PANTHER" id="PTHR45676">
    <property type="entry name" value="RING-H2 FINGER PROTEIN ATL51-RELATED"/>
    <property type="match status" value="1"/>
</dbReference>
<dbReference type="Gramene" id="OE9A039532T1">
    <property type="protein sequence ID" value="OE9A039532C1"/>
    <property type="gene ID" value="OE9A039532"/>
</dbReference>
<dbReference type="OrthoDB" id="8062037at2759"/>
<evidence type="ECO:0000313" key="5">
    <source>
        <dbReference type="Proteomes" id="UP000594638"/>
    </source>
</evidence>
<accession>A0A8S0R0V0</accession>
<feature type="domain" description="RING-type" evidence="3">
    <location>
        <begin position="94"/>
        <end position="136"/>
    </location>
</feature>
<dbReference type="SUPFAM" id="SSF57850">
    <property type="entry name" value="RING/U-box"/>
    <property type="match status" value="1"/>
</dbReference>
<dbReference type="Proteomes" id="UP000594638">
    <property type="component" value="Unassembled WGS sequence"/>
</dbReference>
<evidence type="ECO:0000313" key="4">
    <source>
        <dbReference type="EMBL" id="CAA2971956.1"/>
    </source>
</evidence>
<evidence type="ECO:0000256" key="1">
    <source>
        <dbReference type="PROSITE-ProRule" id="PRU00175"/>
    </source>
</evidence>
<dbReference type="PANTHER" id="PTHR45676:SF159">
    <property type="entry name" value="RING-H2 FINGER PROTEIN ATL51"/>
    <property type="match status" value="1"/>
</dbReference>
<dbReference type="InterPro" id="IPR001841">
    <property type="entry name" value="Znf_RING"/>
</dbReference>
<feature type="region of interest" description="Disordered" evidence="2">
    <location>
        <begin position="182"/>
        <end position="206"/>
    </location>
</feature>
<feature type="region of interest" description="Disordered" evidence="2">
    <location>
        <begin position="336"/>
        <end position="367"/>
    </location>
</feature>
<dbReference type="AlphaFoldDB" id="A0A8S0R0V0"/>
<protein>
    <submittedName>
        <fullName evidence="4">At1g04360, partial</fullName>
    </submittedName>
</protein>
<comment type="caution">
    <text evidence="4">The sequence shown here is derived from an EMBL/GenBank/DDBJ whole genome shotgun (WGS) entry which is preliminary data.</text>
</comment>
<evidence type="ECO:0000256" key="2">
    <source>
        <dbReference type="SAM" id="MobiDB-lite"/>
    </source>
</evidence>
<feature type="compositionally biased region" description="Polar residues" evidence="2">
    <location>
        <begin position="341"/>
        <end position="367"/>
    </location>
</feature>
<keyword evidence="1" id="KW-0863">Zinc-finger</keyword>